<keyword evidence="6" id="KW-0175">Coiled coil</keyword>
<dbReference type="EMBL" id="BRYB01004108">
    <property type="protein sequence ID" value="GMI25766.1"/>
    <property type="molecule type" value="Genomic_DNA"/>
</dbReference>
<dbReference type="InterPro" id="IPR002859">
    <property type="entry name" value="PKD/REJ-like"/>
</dbReference>
<gene>
    <name evidence="10" type="ORF">TeGR_g14208</name>
</gene>
<feature type="transmembrane region" description="Helical" evidence="8">
    <location>
        <begin position="1259"/>
        <end position="1276"/>
    </location>
</feature>
<accession>A0ABQ6MGE9</accession>
<evidence type="ECO:0000256" key="1">
    <source>
        <dbReference type="ARBA" id="ARBA00004370"/>
    </source>
</evidence>
<feature type="compositionally biased region" description="Basic and acidic residues" evidence="7">
    <location>
        <begin position="1698"/>
        <end position="1708"/>
    </location>
</feature>
<dbReference type="PANTHER" id="PTHR46730">
    <property type="entry name" value="POLYCYSTIN-1"/>
    <property type="match status" value="1"/>
</dbReference>
<feature type="region of interest" description="Disordered" evidence="7">
    <location>
        <begin position="1597"/>
        <end position="1621"/>
    </location>
</feature>
<evidence type="ECO:0000313" key="10">
    <source>
        <dbReference type="EMBL" id="GMI25766.1"/>
    </source>
</evidence>
<feature type="region of interest" description="Disordered" evidence="7">
    <location>
        <begin position="1687"/>
        <end position="1720"/>
    </location>
</feature>
<proteinExistence type="predicted"/>
<evidence type="ECO:0000256" key="6">
    <source>
        <dbReference type="SAM" id="Coils"/>
    </source>
</evidence>
<keyword evidence="2 8" id="KW-0812">Transmembrane</keyword>
<feature type="transmembrane region" description="Helical" evidence="8">
    <location>
        <begin position="1547"/>
        <end position="1571"/>
    </location>
</feature>
<name>A0ABQ6MGE9_9STRA</name>
<protein>
    <recommendedName>
        <fullName evidence="9">PKD/REJ-like domain-containing protein</fullName>
    </recommendedName>
</protein>
<sequence length="1866" mass="200776">MCSQGRVVETAVESCGWEMDPDLFSEGNYACCASAPPPLPSTLSYSWTITDVTDRTSPTSVDSSSLLSSTSRTFDIPASSILMPYREYSVVARVTSTSTTPSSSFTSLPTCATATTNGESVADIWPLCAPEGDRDACVNDPNGLVAVDSSKDCETMPGTSGVWEDCNTYDSDFNGNAVYVYQLCPKACEMCDAMDTVSYDVYSSFDAVQIQVVPKPLLVSVAGGDVSTSSMNTVTLDASGTADEDVSIADQVLEFSWSVLFVEIPDGALAGAIMEDFIEGTLEPQMSAPTLVLPPGSLPEGTTALFTLNVTSTCQNPADAWDLKTKTGTASKYVEIVVDEQQSMKPVPGADLPYPEVITYTPNGGVMVSPNHPLSSSISVTDESLQYPLALEWTADAALPPDVFAGSTTFSSAALNIDVVPAGTPYVFKLYVRDAVGRSTSSSVTVTKNAPPSVGALMVEPPEGGLAMLTSFELVASMYEDPDLPLTYRFFTAPVSSTTTSLPLGDESNLNSLLTYLPAGQITVGVEVADAFGSSVSTTTSVAVDDGPSAYQITSLMKDLIEQGQGKLDGAEMARLIDVGVKSGGDCSPTWMLNKLEKAWTYIGGGRGGTSKTKLDLVAGSLEQATAAGSGLSSTEATEGFELLSTLVDDSLQSGNVNTVGLLIGSMANVLPTFTSSGQSTPARVAAVDSLIGKMWSRSLESRHVLPGMDMCEFTADGIGISAGAYATTKEGINVTSSSGSWFRFEAAEGAGESQGEGVNAAIVTLDASLVNAPDFEDTNTSFVSDAVMVSMKGMEGMEGSGLDLSKGVEFSIPFVEGTEEQRNGTTLDWYKCALDTGGGVWDIDGCEVLGLTEGAITCRCLNFTRGLGDGGAELMRRLAPDNASDAGDAAAPSERDGTLLDDIGAAFLRASVVLSTPITLEHLERQMVILTMLGGIYLFYVIVLTRAVLKDRWNVTTRHNELLESEFVEKAIRAMRENFLRIELANKDDVIDPNHVGLDVVEAQVKELERNSSTGSMLSLSPRSVAAKTVASTVRGGQESQAGLDAFTNRRLTKQMRNMSQKYLSRGGTSESFDEENDGDILNFLSTSERQSEEHGYAGDSDDETSALTQDRLERAEQAAALEQEEKLKRLRNNMMGQFWRGIKQEHDFFVVFSGNGGGRRGSAATSRNNGKGATPASTLFSTGASDKKLGSAATTLTGKSPGGRAASATTGTSEGRRGSEARRSSLLAGGETMQQKLDRAEALQDLEEYVNIAHRSTVLLCQFLSFLAMAVFFYEADESLLQKSRWDEIGAANFGRAIYLLSENILEGFVQVMLTFPVTWLLITLFKQLDQAGTAKVLFESRVANDQAKLLHGISQDNPVDLRRSIHEVEGLLRIVSRSSVKQRKRDVMVVKYTLDLLKNQLMRVRQNQKIENELALERTLSAARSKARTLNDVQTVRDIYRAHKLELRRRREVEDVLVKMCSLDSVRQALFLKDRRAMNHMTGRSAGFKRHMYKLFIAEKEGYVPDEVGRLRVWGCETVAFMYIAFLTWYLYKHALIMGQTTTMWAVSSFSAELIISAFAISPIYIFVKFVVMPSIVAGLVEGDVKTAQAQYREKMKMKRQNAGPGTKGDGRKRGPNKLVSISEDLANRVSRRLSRAISLGGASKPEVGGSGGSSFRGKEEDVWVMEGGGGGTGVQMNPITRLASSSKAGARAETGNEKKTREGGEGGGGGGGDDDNSVFTHYDGEGNPYFEHVKTGRVSYSAPDGWYEDRRHDEWDASFDEQTQGTFYVNRRTRRTTWTAKGSSTEVDVGRAGNLVEVEAADTEGQDEVVVGGQGAKEYWGTVGTAVRWKKSVDEEGGAGGAWDAVLDSATGSQYFVNRGVW</sequence>
<feature type="transmembrane region" description="Helical" evidence="8">
    <location>
        <begin position="1516"/>
        <end position="1535"/>
    </location>
</feature>
<feature type="region of interest" description="Disordered" evidence="7">
    <location>
        <begin position="1158"/>
        <end position="1227"/>
    </location>
</feature>
<evidence type="ECO:0000256" key="7">
    <source>
        <dbReference type="SAM" id="MobiDB-lite"/>
    </source>
</evidence>
<feature type="compositionally biased region" description="Polar residues" evidence="7">
    <location>
        <begin position="1171"/>
        <end position="1186"/>
    </location>
</feature>
<feature type="coiled-coil region" evidence="6">
    <location>
        <begin position="1107"/>
        <end position="1135"/>
    </location>
</feature>
<evidence type="ECO:0000256" key="2">
    <source>
        <dbReference type="ARBA" id="ARBA00022692"/>
    </source>
</evidence>
<dbReference type="Pfam" id="PF02010">
    <property type="entry name" value="REJ"/>
    <property type="match status" value="1"/>
</dbReference>
<dbReference type="PANTHER" id="PTHR46730:SF1">
    <property type="entry name" value="PLAT DOMAIN-CONTAINING PROTEIN"/>
    <property type="match status" value="1"/>
</dbReference>
<evidence type="ECO:0000259" key="9">
    <source>
        <dbReference type="Pfam" id="PF02010"/>
    </source>
</evidence>
<feature type="transmembrane region" description="Helical" evidence="8">
    <location>
        <begin position="928"/>
        <end position="950"/>
    </location>
</feature>
<organism evidence="10 11">
    <name type="scientific">Tetraparma gracilis</name>
    <dbReference type="NCBI Taxonomy" id="2962635"/>
    <lineage>
        <taxon>Eukaryota</taxon>
        <taxon>Sar</taxon>
        <taxon>Stramenopiles</taxon>
        <taxon>Ochrophyta</taxon>
        <taxon>Bolidophyceae</taxon>
        <taxon>Parmales</taxon>
        <taxon>Triparmaceae</taxon>
        <taxon>Tetraparma</taxon>
    </lineage>
</organism>
<evidence type="ECO:0000256" key="3">
    <source>
        <dbReference type="ARBA" id="ARBA00022737"/>
    </source>
</evidence>
<keyword evidence="3" id="KW-0677">Repeat</keyword>
<reference evidence="10 11" key="1">
    <citation type="journal article" date="2023" name="Commun. Biol.">
        <title>Genome analysis of Parmales, the sister group of diatoms, reveals the evolutionary specialization of diatoms from phago-mixotrophs to photoautotrophs.</title>
        <authorList>
            <person name="Ban H."/>
            <person name="Sato S."/>
            <person name="Yoshikawa S."/>
            <person name="Yamada K."/>
            <person name="Nakamura Y."/>
            <person name="Ichinomiya M."/>
            <person name="Sato N."/>
            <person name="Blanc-Mathieu R."/>
            <person name="Endo H."/>
            <person name="Kuwata A."/>
            <person name="Ogata H."/>
        </authorList>
    </citation>
    <scope>NUCLEOTIDE SEQUENCE [LARGE SCALE GENOMIC DNA]</scope>
</reference>
<comment type="subcellular location">
    <subcellularLocation>
        <location evidence="1">Membrane</location>
    </subcellularLocation>
</comment>
<dbReference type="Proteomes" id="UP001165060">
    <property type="component" value="Unassembled WGS sequence"/>
</dbReference>
<keyword evidence="5 8" id="KW-0472">Membrane</keyword>
<feature type="domain" description="PKD/REJ-like" evidence="9">
    <location>
        <begin position="205"/>
        <end position="552"/>
    </location>
</feature>
<keyword evidence="11" id="KW-1185">Reference proteome</keyword>
<evidence type="ECO:0000313" key="11">
    <source>
        <dbReference type="Proteomes" id="UP001165060"/>
    </source>
</evidence>
<comment type="caution">
    <text evidence="10">The sequence shown here is derived from an EMBL/GenBank/DDBJ whole genome shotgun (WGS) entry which is preliminary data.</text>
</comment>
<evidence type="ECO:0000256" key="8">
    <source>
        <dbReference type="SAM" id="Phobius"/>
    </source>
</evidence>
<evidence type="ECO:0000256" key="5">
    <source>
        <dbReference type="ARBA" id="ARBA00023136"/>
    </source>
</evidence>
<evidence type="ECO:0000256" key="4">
    <source>
        <dbReference type="ARBA" id="ARBA00022989"/>
    </source>
</evidence>
<feature type="compositionally biased region" description="Basic and acidic residues" evidence="7">
    <location>
        <begin position="1216"/>
        <end position="1225"/>
    </location>
</feature>
<keyword evidence="4 8" id="KW-1133">Transmembrane helix</keyword>